<organism evidence="2 3">
    <name type="scientific">Colletotrichum karsti</name>
    <dbReference type="NCBI Taxonomy" id="1095194"/>
    <lineage>
        <taxon>Eukaryota</taxon>
        <taxon>Fungi</taxon>
        <taxon>Dikarya</taxon>
        <taxon>Ascomycota</taxon>
        <taxon>Pezizomycotina</taxon>
        <taxon>Sordariomycetes</taxon>
        <taxon>Hypocreomycetidae</taxon>
        <taxon>Glomerellales</taxon>
        <taxon>Glomerellaceae</taxon>
        <taxon>Colletotrichum</taxon>
        <taxon>Colletotrichum boninense species complex</taxon>
    </lineage>
</organism>
<accession>A0A9P6I4P8</accession>
<gene>
    <name evidence="2" type="ORF">CkaCkLH20_07670</name>
</gene>
<reference evidence="2" key="1">
    <citation type="submission" date="2020-03" db="EMBL/GenBank/DDBJ databases">
        <authorList>
            <person name="He L."/>
        </authorList>
    </citation>
    <scope>NUCLEOTIDE SEQUENCE</scope>
    <source>
        <strain evidence="2">CkLH20</strain>
    </source>
</reference>
<feature type="compositionally biased region" description="Basic and acidic residues" evidence="1">
    <location>
        <begin position="111"/>
        <end position="120"/>
    </location>
</feature>
<evidence type="ECO:0000313" key="3">
    <source>
        <dbReference type="Proteomes" id="UP000781932"/>
    </source>
</evidence>
<feature type="compositionally biased region" description="Basic and acidic residues" evidence="1">
    <location>
        <begin position="138"/>
        <end position="161"/>
    </location>
</feature>
<dbReference type="Proteomes" id="UP000781932">
    <property type="component" value="Unassembled WGS sequence"/>
</dbReference>
<proteinExistence type="predicted"/>
<dbReference type="EMBL" id="JAATWM020000024">
    <property type="protein sequence ID" value="KAF9874976.1"/>
    <property type="molecule type" value="Genomic_DNA"/>
</dbReference>
<dbReference type="GeneID" id="62163461"/>
<evidence type="ECO:0000256" key="1">
    <source>
        <dbReference type="SAM" id="MobiDB-lite"/>
    </source>
</evidence>
<comment type="caution">
    <text evidence="2">The sequence shown here is derived from an EMBL/GenBank/DDBJ whole genome shotgun (WGS) entry which is preliminary data.</text>
</comment>
<name>A0A9P6I4P8_9PEZI</name>
<sequence length="179" mass="18841">MSSSVPSQPPKAEAYTTTSNPATGNPAEKAAAQQSESSARDAVLGRAPIPQSQSRTADDAVPSSLGQGVHSSGPVDATEERNTAYSSSGNDDGPENPNVEAEQMETLAEGKVADAVDRKSGAQKAPGQEVQFDDDASGLERKKREQQEAREAVKEARREGVDVDGGFGNRGWNEDNRDV</sequence>
<feature type="region of interest" description="Disordered" evidence="1">
    <location>
        <begin position="1"/>
        <end position="179"/>
    </location>
</feature>
<protein>
    <submittedName>
        <fullName evidence="2">Uncharacterized protein</fullName>
    </submittedName>
</protein>
<reference evidence="2" key="2">
    <citation type="submission" date="2020-11" db="EMBL/GenBank/DDBJ databases">
        <title>Whole genome sequencing of Colletotrichum sp.</title>
        <authorList>
            <person name="Li H."/>
        </authorList>
    </citation>
    <scope>NUCLEOTIDE SEQUENCE</scope>
    <source>
        <strain evidence="2">CkLH20</strain>
    </source>
</reference>
<keyword evidence="3" id="KW-1185">Reference proteome</keyword>
<dbReference type="OrthoDB" id="3438962at2759"/>
<dbReference type="AlphaFoldDB" id="A0A9P6I4P8"/>
<evidence type="ECO:0000313" key="2">
    <source>
        <dbReference type="EMBL" id="KAF9874976.1"/>
    </source>
</evidence>
<dbReference type="RefSeq" id="XP_038744437.1">
    <property type="nucleotide sequence ID" value="XM_038890387.1"/>
</dbReference>
<feature type="compositionally biased region" description="Low complexity" evidence="1">
    <location>
        <begin position="27"/>
        <end position="37"/>
    </location>
</feature>